<name>Z9JVL5_9MICO</name>
<protein>
    <submittedName>
        <fullName evidence="1">Uncharacterized protein</fullName>
    </submittedName>
</protein>
<accession>Z9JVL5</accession>
<dbReference type="eggNOG" id="ENOG502ZI5F">
    <property type="taxonomic scope" value="Bacteria"/>
</dbReference>
<dbReference type="HOGENOM" id="CLU_1666049_0_0_11"/>
<comment type="caution">
    <text evidence="1">The sequence shown here is derived from an EMBL/GenBank/DDBJ whole genome shotgun (WGS) entry which is preliminary data.</text>
</comment>
<evidence type="ECO:0000313" key="1">
    <source>
        <dbReference type="EMBL" id="EWS81827.1"/>
    </source>
</evidence>
<sequence length="158" mass="16650">MHRTSPRRPDRAPLVLAAALGATWGTVCITALRLDARAVVTVTDAWWSWAAVLGVLALLSRSLRGNLAAVLAGGGAALGSYYLLKAAWSVGYPSRSHGFWDHLASAAWGQWMLPVLVAALPAAALGTLIRRLAAPPAGVPLRPAQEAERALRVDVSRS</sequence>
<dbReference type="PATRIC" id="fig|396014.3.peg.1288"/>
<gene>
    <name evidence="1" type="ORF">BF93_14710</name>
</gene>
<evidence type="ECO:0000313" key="2">
    <source>
        <dbReference type="Proteomes" id="UP000023067"/>
    </source>
</evidence>
<dbReference type="OrthoDB" id="10008672at2"/>
<keyword evidence="2" id="KW-1185">Reference proteome</keyword>
<dbReference type="Proteomes" id="UP000023067">
    <property type="component" value="Unassembled WGS sequence"/>
</dbReference>
<dbReference type="RefSeq" id="WP_038371507.1">
    <property type="nucleotide sequence ID" value="NZ_KK069991.1"/>
</dbReference>
<proteinExistence type="predicted"/>
<dbReference type="EMBL" id="JDYK01000005">
    <property type="protein sequence ID" value="EWS81827.1"/>
    <property type="molecule type" value="Genomic_DNA"/>
</dbReference>
<organism evidence="1 2">
    <name type="scientific">Brachybacterium phenoliresistens</name>
    <dbReference type="NCBI Taxonomy" id="396014"/>
    <lineage>
        <taxon>Bacteria</taxon>
        <taxon>Bacillati</taxon>
        <taxon>Actinomycetota</taxon>
        <taxon>Actinomycetes</taxon>
        <taxon>Micrococcales</taxon>
        <taxon>Dermabacteraceae</taxon>
        <taxon>Brachybacterium</taxon>
    </lineage>
</organism>
<dbReference type="AlphaFoldDB" id="Z9JVL5"/>
<reference evidence="1 2" key="1">
    <citation type="submission" date="2014-02" db="EMBL/GenBank/DDBJ databases">
        <title>Genome sequence of Brachybacterium phenoliresistens strain W13A50.</title>
        <authorList>
            <person name="Wang X."/>
        </authorList>
    </citation>
    <scope>NUCLEOTIDE SEQUENCE [LARGE SCALE GENOMIC DNA]</scope>
    <source>
        <strain evidence="1 2">W13A50</strain>
    </source>
</reference>